<dbReference type="Gene3D" id="3.80.10.10">
    <property type="entry name" value="Ribonuclease Inhibitor"/>
    <property type="match status" value="2"/>
</dbReference>
<dbReference type="InterPro" id="IPR001611">
    <property type="entry name" value="Leu-rich_rpt"/>
</dbReference>
<dbReference type="WBParaSite" id="GPUH_0000095501-mRNA-1">
    <property type="protein sequence ID" value="GPUH_0000095501-mRNA-1"/>
    <property type="gene ID" value="GPUH_0000095501"/>
</dbReference>
<keyword evidence="3" id="KW-0732">Signal</keyword>
<dbReference type="SUPFAM" id="SSF52058">
    <property type="entry name" value="L domain-like"/>
    <property type="match status" value="1"/>
</dbReference>
<dbReference type="SMART" id="SM00369">
    <property type="entry name" value="LRR_TYP"/>
    <property type="match status" value="7"/>
</dbReference>
<dbReference type="InterPro" id="IPR003591">
    <property type="entry name" value="Leu-rich_rpt_typical-subtyp"/>
</dbReference>
<dbReference type="PANTHER" id="PTHR24366">
    <property type="entry name" value="IG(IMMUNOGLOBULIN) AND LRR(LEUCINE RICH REPEAT) DOMAINS"/>
    <property type="match status" value="1"/>
</dbReference>
<evidence type="ECO:0000256" key="2">
    <source>
        <dbReference type="ARBA" id="ARBA00022737"/>
    </source>
</evidence>
<dbReference type="PROSITE" id="PS51450">
    <property type="entry name" value="LRR"/>
    <property type="match status" value="1"/>
</dbReference>
<dbReference type="EMBL" id="UYRT01001023">
    <property type="protein sequence ID" value="VDK29104.1"/>
    <property type="molecule type" value="Genomic_DNA"/>
</dbReference>
<protein>
    <submittedName>
        <fullName evidence="6">Leucine-rich repeat-containing protein 15-like</fullName>
    </submittedName>
</protein>
<evidence type="ECO:0000256" key="3">
    <source>
        <dbReference type="SAM" id="SignalP"/>
    </source>
</evidence>
<keyword evidence="2" id="KW-0677">Repeat</keyword>
<reference evidence="4 5" key="2">
    <citation type="submission" date="2018-11" db="EMBL/GenBank/DDBJ databases">
        <authorList>
            <consortium name="Pathogen Informatics"/>
        </authorList>
    </citation>
    <scope>NUCLEOTIDE SEQUENCE [LARGE SCALE GENOMIC DNA]</scope>
</reference>
<evidence type="ECO:0000313" key="4">
    <source>
        <dbReference type="EMBL" id="VDK29104.1"/>
    </source>
</evidence>
<feature type="signal peptide" evidence="3">
    <location>
        <begin position="1"/>
        <end position="32"/>
    </location>
</feature>
<dbReference type="AlphaFoldDB" id="A0A183CWW4"/>
<dbReference type="Pfam" id="PF13855">
    <property type="entry name" value="LRR_8"/>
    <property type="match status" value="2"/>
</dbReference>
<gene>
    <name evidence="4" type="ORF">GPUH_LOCUS955</name>
</gene>
<keyword evidence="1" id="KW-0433">Leucine-rich repeat</keyword>
<dbReference type="OrthoDB" id="1055097at2759"/>
<accession>A0A183CWW4</accession>
<dbReference type="InterPro" id="IPR032675">
    <property type="entry name" value="LRR_dom_sf"/>
</dbReference>
<organism evidence="6">
    <name type="scientific">Gongylonema pulchrum</name>
    <dbReference type="NCBI Taxonomy" id="637853"/>
    <lineage>
        <taxon>Eukaryota</taxon>
        <taxon>Metazoa</taxon>
        <taxon>Ecdysozoa</taxon>
        <taxon>Nematoda</taxon>
        <taxon>Chromadorea</taxon>
        <taxon>Rhabditida</taxon>
        <taxon>Spirurina</taxon>
        <taxon>Spiruromorpha</taxon>
        <taxon>Spiruroidea</taxon>
        <taxon>Gongylonematidae</taxon>
        <taxon>Gongylonema</taxon>
    </lineage>
</organism>
<keyword evidence="5" id="KW-1185">Reference proteome</keyword>
<reference evidence="6" key="1">
    <citation type="submission" date="2016-06" db="UniProtKB">
        <authorList>
            <consortium name="WormBaseParasite"/>
        </authorList>
    </citation>
    <scope>IDENTIFICATION</scope>
</reference>
<evidence type="ECO:0000313" key="5">
    <source>
        <dbReference type="Proteomes" id="UP000271098"/>
    </source>
</evidence>
<sequence length="360" mass="40007">MYYGHPQSDHVQQLARLLVLVHFICIFRTALAQCPPLQTPPCRCAPSVYEPIAIICENASTLSSVLLAISQARSVTIDSLHITDTVIPVLPPYAFQEFTILRLVMNRCNLNRIDDNAFAGPSLDKLVVLDLSDNQLGAVPETGVPRLTNLRKLYLNRNRITQLQPNSFANYESRNILLKLELAGNRLTDQGLGNSLVFRPLRSLQQLSLETNALSVIPSASLVNQRHTLTNLNLGLNRINEVPVGALDFPNLSSLSLEFNGISQIVPQAFQGIPNLQYLYLTGNKFPSWQPEMFTFVPQLLTLGIGETPISVIPSNAFQYIPQLIRLEMSEAAVDTIERGAFQRTPNIQAIVLNKNRLST</sequence>
<feature type="chain" id="PRO_5043138434" evidence="3">
    <location>
        <begin position="33"/>
        <end position="360"/>
    </location>
</feature>
<name>A0A183CWW4_9BILA</name>
<evidence type="ECO:0000256" key="1">
    <source>
        <dbReference type="ARBA" id="ARBA00022614"/>
    </source>
</evidence>
<dbReference type="PANTHER" id="PTHR24366:SF96">
    <property type="entry name" value="LEUCINE RICH REPEAT CONTAINING 53"/>
    <property type="match status" value="1"/>
</dbReference>
<dbReference type="Proteomes" id="UP000271098">
    <property type="component" value="Unassembled WGS sequence"/>
</dbReference>
<proteinExistence type="predicted"/>
<evidence type="ECO:0000313" key="6">
    <source>
        <dbReference type="WBParaSite" id="GPUH_0000095501-mRNA-1"/>
    </source>
</evidence>